<evidence type="ECO:0000313" key="2">
    <source>
        <dbReference type="Proteomes" id="UP000070371"/>
    </source>
</evidence>
<dbReference type="Proteomes" id="UP000070371">
    <property type="component" value="Chromosome"/>
</dbReference>
<evidence type="ECO:0000313" key="1">
    <source>
        <dbReference type="EMBL" id="AML51924.1"/>
    </source>
</evidence>
<dbReference type="STRING" id="1579316.RC74_12190"/>
<name>A0A126V0V6_9RHOB</name>
<gene>
    <name evidence="1" type="ORF">RC74_12190</name>
</gene>
<dbReference type="EMBL" id="CP014327">
    <property type="protein sequence ID" value="AML51924.1"/>
    <property type="molecule type" value="Genomic_DNA"/>
</dbReference>
<dbReference type="KEGG" id="hat:RC74_12190"/>
<organism evidence="1 2">
    <name type="scientific">Falsihalocynthiibacter arcticus</name>
    <dbReference type="NCBI Taxonomy" id="1579316"/>
    <lineage>
        <taxon>Bacteria</taxon>
        <taxon>Pseudomonadati</taxon>
        <taxon>Pseudomonadota</taxon>
        <taxon>Alphaproteobacteria</taxon>
        <taxon>Rhodobacterales</taxon>
        <taxon>Roseobacteraceae</taxon>
        <taxon>Falsihalocynthiibacter</taxon>
    </lineage>
</organism>
<sequence>MSKRAIGKLVEYNLSPDAIVLPFQYNPESMARTRGTEVTINNTPGTGSSFAFATPMQTPRIMQSAKLQDETLSVEVLFSAGDYMDREGFSIGATGLQPVLDSLRLLVEPRSQQVGGLRMMSELGLTGGRAFERDVTPSVVLFYWGAEVLPVVMKTVSYTVDEFLPSLAPIKCTAQLSMQVIEAHNPFIFRDRLRQQISSAVLKGKPGFEPASALFKQFGG</sequence>
<dbReference type="AlphaFoldDB" id="A0A126V0V6"/>
<dbReference type="RefSeq" id="WP_052275159.1">
    <property type="nucleotide sequence ID" value="NZ_CP014327.1"/>
</dbReference>
<proteinExistence type="predicted"/>
<reference evidence="1 2" key="1">
    <citation type="submission" date="2016-02" db="EMBL/GenBank/DDBJ databases">
        <title>Complete genome sequence of Halocynthiibacter arcticus PAMC 20958t from arctic marine sediment.</title>
        <authorList>
            <person name="Lee Y.M."/>
            <person name="Baek K."/>
            <person name="Lee H.K."/>
            <person name="Shin S.C."/>
        </authorList>
    </citation>
    <scope>NUCLEOTIDE SEQUENCE [LARGE SCALE GENOMIC DNA]</scope>
    <source>
        <strain evidence="1">PAMC 20958</strain>
    </source>
</reference>
<accession>A0A126V0V6</accession>
<keyword evidence="2" id="KW-1185">Reference proteome</keyword>
<protein>
    <submittedName>
        <fullName evidence="1">Uncharacterized protein</fullName>
    </submittedName>
</protein>
<dbReference type="OrthoDB" id="661223at2"/>